<dbReference type="Proteomes" id="UP001151529">
    <property type="component" value="Chromosome 5"/>
</dbReference>
<proteinExistence type="predicted"/>
<accession>A0A9Q0UTL5</accession>
<name>A0A9Q0UTL5_SALVM</name>
<gene>
    <name evidence="1" type="ORF">OIU85_018116</name>
</gene>
<dbReference type="AlphaFoldDB" id="A0A9Q0UTL5"/>
<reference evidence="1" key="1">
    <citation type="submission" date="2022-11" db="EMBL/GenBank/DDBJ databases">
        <authorList>
            <person name="Hyden B.L."/>
            <person name="Feng K."/>
            <person name="Yates T."/>
            <person name="Jawdy S."/>
            <person name="Smart L.B."/>
            <person name="Muchero W."/>
        </authorList>
    </citation>
    <scope>NUCLEOTIDE SEQUENCE</scope>
    <source>
        <tissue evidence="1">Shoot tip</tissue>
    </source>
</reference>
<evidence type="ECO:0000313" key="1">
    <source>
        <dbReference type="EMBL" id="KAJ6735873.1"/>
    </source>
</evidence>
<dbReference type="EMBL" id="JAPFFL010000003">
    <property type="protein sequence ID" value="KAJ6735873.1"/>
    <property type="molecule type" value="Genomic_DNA"/>
</dbReference>
<sequence>MPQLRRVLVILRLHNKRKEAVAATAKQCQQTVRIRAARRRTVTSSRRLRCMILTATDSFLPRELQSMLSRLGLWDEMTGKDCRGLRRFWVCDGRGGQPLRPHRPAADLVDHLSNACSIPLISG</sequence>
<protein>
    <submittedName>
        <fullName evidence="1">Uncharacterized protein</fullName>
    </submittedName>
</protein>
<evidence type="ECO:0000313" key="2">
    <source>
        <dbReference type="Proteomes" id="UP001151529"/>
    </source>
</evidence>
<keyword evidence="2" id="KW-1185">Reference proteome</keyword>
<reference evidence="1" key="2">
    <citation type="journal article" date="2023" name="Int. J. Mol. Sci.">
        <title>De Novo Assembly and Annotation of 11 Diverse Shrub Willow (Salix) Genomes Reveals Novel Gene Organization in Sex-Linked Regions.</title>
        <authorList>
            <person name="Hyden B."/>
            <person name="Feng K."/>
            <person name="Yates T.B."/>
            <person name="Jawdy S."/>
            <person name="Cereghino C."/>
            <person name="Smart L.B."/>
            <person name="Muchero W."/>
        </authorList>
    </citation>
    <scope>NUCLEOTIDE SEQUENCE [LARGE SCALE GENOMIC DNA]</scope>
    <source>
        <tissue evidence="1">Shoot tip</tissue>
    </source>
</reference>
<comment type="caution">
    <text evidence="1">The sequence shown here is derived from an EMBL/GenBank/DDBJ whole genome shotgun (WGS) entry which is preliminary data.</text>
</comment>
<organism evidence="1 2">
    <name type="scientific">Salix viminalis</name>
    <name type="common">Common osier</name>
    <name type="synonym">Basket willow</name>
    <dbReference type="NCBI Taxonomy" id="40686"/>
    <lineage>
        <taxon>Eukaryota</taxon>
        <taxon>Viridiplantae</taxon>
        <taxon>Streptophyta</taxon>
        <taxon>Embryophyta</taxon>
        <taxon>Tracheophyta</taxon>
        <taxon>Spermatophyta</taxon>
        <taxon>Magnoliopsida</taxon>
        <taxon>eudicotyledons</taxon>
        <taxon>Gunneridae</taxon>
        <taxon>Pentapetalae</taxon>
        <taxon>rosids</taxon>
        <taxon>fabids</taxon>
        <taxon>Malpighiales</taxon>
        <taxon>Salicaceae</taxon>
        <taxon>Saliceae</taxon>
        <taxon>Salix</taxon>
    </lineage>
</organism>